<evidence type="ECO:0000313" key="3">
    <source>
        <dbReference type="Proteomes" id="UP000023152"/>
    </source>
</evidence>
<protein>
    <submittedName>
        <fullName evidence="2">Uncharacterized protein</fullName>
    </submittedName>
</protein>
<accession>X6P3J9</accession>
<evidence type="ECO:0000256" key="1">
    <source>
        <dbReference type="SAM" id="Phobius"/>
    </source>
</evidence>
<gene>
    <name evidence="2" type="ORF">RFI_04337</name>
</gene>
<keyword evidence="1" id="KW-1133">Transmembrane helix</keyword>
<proteinExistence type="predicted"/>
<dbReference type="EMBL" id="ASPP01003937">
    <property type="protein sequence ID" value="ETO32781.1"/>
    <property type="molecule type" value="Genomic_DNA"/>
</dbReference>
<keyword evidence="3" id="KW-1185">Reference proteome</keyword>
<name>X6P3J9_RETFI</name>
<keyword evidence="1" id="KW-0812">Transmembrane</keyword>
<evidence type="ECO:0000313" key="2">
    <source>
        <dbReference type="EMBL" id="ETO32781.1"/>
    </source>
</evidence>
<sequence>MNVKITNGVSVMVTQENARGDSNAGVNGSQRYEYDKHITVHRSSNGSGGSLSTANDAFTKLYGLRNMNSNNSNGIISNSNNGNSNSNTNIQSHINNFDFTKSELDNANLVSKTRDVEKGELERDKANERDSSDRHDFALKTLQNKINAITTESLTTALTAAKKASHHTTSSVYHDIPLDLRYVRPTDRVVLYSPVTHSYGWSVTLKIFFFFFLRLLVQDMLFLN</sequence>
<dbReference type="Proteomes" id="UP000023152">
    <property type="component" value="Unassembled WGS sequence"/>
</dbReference>
<comment type="caution">
    <text evidence="2">The sequence shown here is derived from an EMBL/GenBank/DDBJ whole genome shotgun (WGS) entry which is preliminary data.</text>
</comment>
<organism evidence="2 3">
    <name type="scientific">Reticulomyxa filosa</name>
    <dbReference type="NCBI Taxonomy" id="46433"/>
    <lineage>
        <taxon>Eukaryota</taxon>
        <taxon>Sar</taxon>
        <taxon>Rhizaria</taxon>
        <taxon>Retaria</taxon>
        <taxon>Foraminifera</taxon>
        <taxon>Monothalamids</taxon>
        <taxon>Reticulomyxidae</taxon>
        <taxon>Reticulomyxa</taxon>
    </lineage>
</organism>
<dbReference type="AlphaFoldDB" id="X6P3J9"/>
<feature type="transmembrane region" description="Helical" evidence="1">
    <location>
        <begin position="199"/>
        <end position="217"/>
    </location>
</feature>
<keyword evidence="1" id="KW-0472">Membrane</keyword>
<reference evidence="2 3" key="1">
    <citation type="journal article" date="2013" name="Curr. Biol.">
        <title>The Genome of the Foraminiferan Reticulomyxa filosa.</title>
        <authorList>
            <person name="Glockner G."/>
            <person name="Hulsmann N."/>
            <person name="Schleicher M."/>
            <person name="Noegel A.A."/>
            <person name="Eichinger L."/>
            <person name="Gallinger C."/>
            <person name="Pawlowski J."/>
            <person name="Sierra R."/>
            <person name="Euteneuer U."/>
            <person name="Pillet L."/>
            <person name="Moustafa A."/>
            <person name="Platzer M."/>
            <person name="Groth M."/>
            <person name="Szafranski K."/>
            <person name="Schliwa M."/>
        </authorList>
    </citation>
    <scope>NUCLEOTIDE SEQUENCE [LARGE SCALE GENOMIC DNA]</scope>
</reference>